<dbReference type="FunFam" id="2.60.40.10:FF:000032">
    <property type="entry name" value="palladin isoform X1"/>
    <property type="match status" value="1"/>
</dbReference>
<keyword evidence="9" id="KW-0393">Immunoglobulin domain</keyword>
<dbReference type="FunFam" id="2.60.40.10:FF:000005">
    <property type="entry name" value="Neuronal cell adhesion molecule"/>
    <property type="match status" value="1"/>
</dbReference>
<dbReference type="InterPro" id="IPR036179">
    <property type="entry name" value="Ig-like_dom_sf"/>
</dbReference>
<keyword evidence="4" id="KW-0677">Repeat</keyword>
<reference evidence="14" key="1">
    <citation type="journal article" date="2021" name="Sci. Adv.">
        <title>The American lobster genome reveals insights on longevity, neural, and immune adaptations.</title>
        <authorList>
            <person name="Polinski J.M."/>
            <person name="Zimin A.V."/>
            <person name="Clark K.F."/>
            <person name="Kohn A.B."/>
            <person name="Sadowski N."/>
            <person name="Timp W."/>
            <person name="Ptitsyn A."/>
            <person name="Khanna P."/>
            <person name="Romanova D.Y."/>
            <person name="Williams P."/>
            <person name="Greenwood S.J."/>
            <person name="Moroz L.L."/>
            <person name="Walt D.R."/>
            <person name="Bodnar A.G."/>
        </authorList>
    </citation>
    <scope>NUCLEOTIDE SEQUENCE</scope>
    <source>
        <strain evidence="14">GMGI-L3</strain>
    </source>
</reference>
<evidence type="ECO:0000256" key="3">
    <source>
        <dbReference type="ARBA" id="ARBA00022729"/>
    </source>
</evidence>
<dbReference type="SMART" id="SM00409">
    <property type="entry name" value="IG"/>
    <property type="match status" value="5"/>
</dbReference>
<dbReference type="CDD" id="cd00063">
    <property type="entry name" value="FN3"/>
    <property type="match status" value="3"/>
</dbReference>
<evidence type="ECO:0000256" key="1">
    <source>
        <dbReference type="ARBA" id="ARBA00004236"/>
    </source>
</evidence>
<feature type="compositionally biased region" description="Basic and acidic residues" evidence="10">
    <location>
        <begin position="997"/>
        <end position="1008"/>
    </location>
</feature>
<dbReference type="PROSITE" id="PS50853">
    <property type="entry name" value="FN3"/>
    <property type="match status" value="3"/>
</dbReference>
<dbReference type="InterPro" id="IPR036116">
    <property type="entry name" value="FN3_sf"/>
</dbReference>
<dbReference type="Gene3D" id="2.60.40.10">
    <property type="entry name" value="Immunoglobulins"/>
    <property type="match status" value="8"/>
</dbReference>
<evidence type="ECO:0000256" key="8">
    <source>
        <dbReference type="ARBA" id="ARBA00023180"/>
    </source>
</evidence>
<dbReference type="GO" id="GO:0005886">
    <property type="term" value="C:plasma membrane"/>
    <property type="evidence" value="ECO:0007669"/>
    <property type="project" value="UniProtKB-SubCell"/>
</dbReference>
<evidence type="ECO:0000259" key="12">
    <source>
        <dbReference type="PROSITE" id="PS50835"/>
    </source>
</evidence>
<dbReference type="InterPro" id="IPR013106">
    <property type="entry name" value="Ig_V-set"/>
</dbReference>
<feature type="domain" description="Ig-like" evidence="12">
    <location>
        <begin position="208"/>
        <end position="305"/>
    </location>
</feature>
<feature type="domain" description="Ig-like" evidence="12">
    <location>
        <begin position="310"/>
        <end position="395"/>
    </location>
</feature>
<dbReference type="InterPro" id="IPR013783">
    <property type="entry name" value="Ig-like_fold"/>
</dbReference>
<evidence type="ECO:0000256" key="7">
    <source>
        <dbReference type="ARBA" id="ARBA00023157"/>
    </source>
</evidence>
<feature type="domain" description="Fibronectin type-III" evidence="13">
    <location>
        <begin position="824"/>
        <end position="914"/>
    </location>
</feature>
<organism evidence="14 15">
    <name type="scientific">Homarus americanus</name>
    <name type="common">American lobster</name>
    <dbReference type="NCBI Taxonomy" id="6706"/>
    <lineage>
        <taxon>Eukaryota</taxon>
        <taxon>Metazoa</taxon>
        <taxon>Ecdysozoa</taxon>
        <taxon>Arthropoda</taxon>
        <taxon>Crustacea</taxon>
        <taxon>Multicrustacea</taxon>
        <taxon>Malacostraca</taxon>
        <taxon>Eumalacostraca</taxon>
        <taxon>Eucarida</taxon>
        <taxon>Decapoda</taxon>
        <taxon>Pleocyemata</taxon>
        <taxon>Astacidea</taxon>
        <taxon>Nephropoidea</taxon>
        <taxon>Nephropidae</taxon>
        <taxon>Homarus</taxon>
    </lineage>
</organism>
<feature type="region of interest" description="Disordered" evidence="10">
    <location>
        <begin position="996"/>
        <end position="1063"/>
    </location>
</feature>
<dbReference type="GO" id="GO:0098609">
    <property type="term" value="P:cell-cell adhesion"/>
    <property type="evidence" value="ECO:0007669"/>
    <property type="project" value="TreeGrafter"/>
</dbReference>
<evidence type="ECO:0000256" key="10">
    <source>
        <dbReference type="SAM" id="MobiDB-lite"/>
    </source>
</evidence>
<name>A0A8J5K9S4_HOMAM</name>
<dbReference type="SMART" id="SM00408">
    <property type="entry name" value="IGc2"/>
    <property type="match status" value="5"/>
</dbReference>
<feature type="domain" description="Ig-like" evidence="12">
    <location>
        <begin position="400"/>
        <end position="493"/>
    </location>
</feature>
<dbReference type="SUPFAM" id="SSF49265">
    <property type="entry name" value="Fibronectin type III"/>
    <property type="match status" value="2"/>
</dbReference>
<evidence type="ECO:0000256" key="5">
    <source>
        <dbReference type="ARBA" id="ARBA00022889"/>
    </source>
</evidence>
<proteinExistence type="predicted"/>
<keyword evidence="11" id="KW-1133">Transmembrane helix</keyword>
<evidence type="ECO:0000256" key="4">
    <source>
        <dbReference type="ARBA" id="ARBA00022737"/>
    </source>
</evidence>
<feature type="domain" description="Ig-like" evidence="12">
    <location>
        <begin position="500"/>
        <end position="590"/>
    </location>
</feature>
<dbReference type="EMBL" id="JAHLQT010013493">
    <property type="protein sequence ID" value="KAG7170802.1"/>
    <property type="molecule type" value="Genomic_DNA"/>
</dbReference>
<evidence type="ECO:0000313" key="14">
    <source>
        <dbReference type="EMBL" id="KAG7170802.1"/>
    </source>
</evidence>
<evidence type="ECO:0000256" key="6">
    <source>
        <dbReference type="ARBA" id="ARBA00023136"/>
    </source>
</evidence>
<dbReference type="SMART" id="SM00406">
    <property type="entry name" value="IGv"/>
    <property type="match status" value="4"/>
</dbReference>
<comment type="caution">
    <text evidence="14">The sequence shown here is derived from an EMBL/GenBank/DDBJ whole genome shotgun (WGS) entry which is preliminary data.</text>
</comment>
<evidence type="ECO:0000256" key="9">
    <source>
        <dbReference type="ARBA" id="ARBA00023319"/>
    </source>
</evidence>
<dbReference type="GO" id="GO:0030424">
    <property type="term" value="C:axon"/>
    <property type="evidence" value="ECO:0007669"/>
    <property type="project" value="TreeGrafter"/>
</dbReference>
<dbReference type="Pfam" id="PF13927">
    <property type="entry name" value="Ig_3"/>
    <property type="match status" value="1"/>
</dbReference>
<keyword evidence="3" id="KW-0732">Signal</keyword>
<sequence>VGDVIHLQVAYLYTDKLISTSVTRHHLVPSEVTPPVTRHHLVPTEVTPPVTRHHLVPTEVTPPVTRHHLVPAEVTPPVTRHHLVPTEVTPPVTRHHLVPTEVTPPVTRDHLVPTEGPPVIKEHPSNMVARRNDPATLNCAASGAARVRWFRDGQEVVTSTQDPRSHRVLLPSGSLFFLRVTSSRRDSDTGTYWCVASNSYGATRSNNATLTVATLAYDFQSQAESTMRARVGDSLTLPCRPPKATPAPELSWLRDGRQVTNSSRVSVTEEGDLVISQAVQEDSATYVCRARNAAGTRESQPTQLTVMTPPWFEERPTNVTAPSGVVVELTCRARGSPTPTVTWRRLDGKMPLGRARIEDQQQRLVLEQVTAADSGLYVCEVESEAGMAVARATLTIIDAPQLTQRPQHLQVMAGKGAQVSCRMEGKPEPLVLWRLPTLDRTALLAPGKSSGHISVSDNGNTLRLEEATTEDSGTYYCWGVSSGGGVSGKAEVAVMSALPPPVVGIGPQDLMVAPGSVASFPCEVVSEAAEATISWWYRPAVHLPARQVSQHSTDSRISLPDNGALILKDVRLDDAGIYTCQATADTGTVEQAAVLRVDHNAEVLEPLLLPAPPTKPRLLAVNQTAVQLSWLPNSQVSEESGQWYTVEYWRQGWDEWRVADAAIRKESSVVSHLTPGHTYTFLVRAVTNRGASFPSPWSDPITTRSPRDPSLTVNQVRQARRRLSRPLVTLTDAAITAPDSVLLTWDFLASTDEAVEGVLVYSVGEDGAVQVTTVLGASSSSHLLHDLRPNTPYTFFIVPFWHSVEGTPSNSYSLTTPEDVPAAAPGDVRVTVREEGSVLIRWSSVSPEEARGELLGYQVTISHNGSHTTETVVSPWLEARGLLPSRLYTVRVAALTGAGPGPFSDPVLLDAGLSDVNSLQEANAAGNGGGSVLYAPPQPAWLVYLLIPLVLLVFLATVLYVRRLRHKAPPSNPPHSLYQDPSIYPDHNSINMYSEQKLWRPSESDKESSLSSTRLLRPDQLANEYAEPRVPRPSETSTEPYATTALLSPPSPRLNHSAHWQHHSDDSGVQVNWAAFLPPPPACPPPLDLDLGDPTGSSDPHGARRAYVSSQYDNMGGSEQYKRPCDADSDHTYDVYTQVTPADCRDGFLTFNTLQGRSCRKVHADCHPPPPTDPPRSNTH</sequence>
<dbReference type="PANTHER" id="PTHR44170">
    <property type="entry name" value="PROTEIN SIDEKICK"/>
    <property type="match status" value="1"/>
</dbReference>
<keyword evidence="2" id="KW-1003">Cell membrane</keyword>
<feature type="region of interest" description="Disordered" evidence="10">
    <location>
        <begin position="1161"/>
        <end position="1180"/>
    </location>
</feature>
<keyword evidence="15" id="KW-1185">Reference proteome</keyword>
<dbReference type="Proteomes" id="UP000747542">
    <property type="component" value="Unassembled WGS sequence"/>
</dbReference>
<dbReference type="FunFam" id="2.60.40.10:FF:000600">
    <property type="entry name" value="Contactin 2"/>
    <property type="match status" value="1"/>
</dbReference>
<dbReference type="InterPro" id="IPR013098">
    <property type="entry name" value="Ig_I-set"/>
</dbReference>
<feature type="domain" description="Ig-like" evidence="12">
    <location>
        <begin position="118"/>
        <end position="205"/>
    </location>
</feature>
<dbReference type="InterPro" id="IPR003599">
    <property type="entry name" value="Ig_sub"/>
</dbReference>
<feature type="region of interest" description="Disordered" evidence="10">
    <location>
        <begin position="104"/>
        <end position="124"/>
    </location>
</feature>
<dbReference type="PANTHER" id="PTHR44170:SF52">
    <property type="entry name" value="PROTEIN SAX-3"/>
    <property type="match status" value="1"/>
</dbReference>
<dbReference type="SMART" id="SM00060">
    <property type="entry name" value="FN3"/>
    <property type="match status" value="3"/>
</dbReference>
<dbReference type="SUPFAM" id="SSF48726">
    <property type="entry name" value="Immunoglobulin"/>
    <property type="match status" value="5"/>
</dbReference>
<keyword evidence="6 11" id="KW-0472">Membrane</keyword>
<dbReference type="FunFam" id="2.60.40.10:FF:000028">
    <property type="entry name" value="Neuronal cell adhesion molecule"/>
    <property type="match status" value="1"/>
</dbReference>
<feature type="transmembrane region" description="Helical" evidence="11">
    <location>
        <begin position="941"/>
        <end position="961"/>
    </location>
</feature>
<feature type="non-terminal residue" evidence="14">
    <location>
        <position position="1180"/>
    </location>
</feature>
<evidence type="ECO:0000256" key="11">
    <source>
        <dbReference type="SAM" id="Phobius"/>
    </source>
</evidence>
<dbReference type="AlphaFoldDB" id="A0A8J5K9S4"/>
<dbReference type="InterPro" id="IPR003598">
    <property type="entry name" value="Ig_sub2"/>
</dbReference>
<evidence type="ECO:0000313" key="15">
    <source>
        <dbReference type="Proteomes" id="UP000747542"/>
    </source>
</evidence>
<dbReference type="InterPro" id="IPR003961">
    <property type="entry name" value="FN3_dom"/>
</dbReference>
<dbReference type="Pfam" id="PF00041">
    <property type="entry name" value="fn3"/>
    <property type="match status" value="2"/>
</dbReference>
<dbReference type="Pfam" id="PF07679">
    <property type="entry name" value="I-set"/>
    <property type="match status" value="4"/>
</dbReference>
<keyword evidence="11" id="KW-0812">Transmembrane</keyword>
<dbReference type="GO" id="GO:0007411">
    <property type="term" value="P:axon guidance"/>
    <property type="evidence" value="ECO:0007669"/>
    <property type="project" value="TreeGrafter"/>
</dbReference>
<dbReference type="PROSITE" id="PS50835">
    <property type="entry name" value="IG_LIKE"/>
    <property type="match status" value="5"/>
</dbReference>
<dbReference type="InterPro" id="IPR007110">
    <property type="entry name" value="Ig-like_dom"/>
</dbReference>
<evidence type="ECO:0000256" key="2">
    <source>
        <dbReference type="ARBA" id="ARBA00022475"/>
    </source>
</evidence>
<comment type="subcellular location">
    <subcellularLocation>
        <location evidence="1">Cell membrane</location>
    </subcellularLocation>
</comment>
<keyword evidence="8" id="KW-0325">Glycoprotein</keyword>
<accession>A0A8J5K9S4</accession>
<feature type="domain" description="Fibronectin type-III" evidence="13">
    <location>
        <begin position="612"/>
        <end position="708"/>
    </location>
</feature>
<evidence type="ECO:0000259" key="13">
    <source>
        <dbReference type="PROSITE" id="PS50853"/>
    </source>
</evidence>
<gene>
    <name evidence="14" type="primary">sax3-L3</name>
    <name evidence="14" type="ORF">Hamer_G021182</name>
</gene>
<protein>
    <submittedName>
        <fullName evidence="14">Sax-3-like 3</fullName>
    </submittedName>
</protein>
<feature type="domain" description="Fibronectin type-III" evidence="13">
    <location>
        <begin position="726"/>
        <end position="819"/>
    </location>
</feature>
<keyword evidence="7" id="KW-1015">Disulfide bond</keyword>
<keyword evidence="5" id="KW-0130">Cell adhesion</keyword>